<dbReference type="OrthoDB" id="2677885at2"/>
<evidence type="ECO:0000313" key="2">
    <source>
        <dbReference type="EMBL" id="TWE20387.1"/>
    </source>
</evidence>
<keyword evidence="1" id="KW-0732">Signal</keyword>
<organism evidence="2 3">
    <name type="scientific">Kitasatospora atroaurantiaca</name>
    <dbReference type="NCBI Taxonomy" id="285545"/>
    <lineage>
        <taxon>Bacteria</taxon>
        <taxon>Bacillati</taxon>
        <taxon>Actinomycetota</taxon>
        <taxon>Actinomycetes</taxon>
        <taxon>Kitasatosporales</taxon>
        <taxon>Streptomycetaceae</taxon>
        <taxon>Kitasatospora</taxon>
    </lineage>
</organism>
<accession>A0A561EXT4</accession>
<name>A0A561EXT4_9ACTN</name>
<evidence type="ECO:0000313" key="3">
    <source>
        <dbReference type="Proteomes" id="UP000318416"/>
    </source>
</evidence>
<proteinExistence type="predicted"/>
<gene>
    <name evidence="2" type="ORF">FB465_5538</name>
</gene>
<feature type="chain" id="PRO_5022086473" evidence="1">
    <location>
        <begin position="28"/>
        <end position="116"/>
    </location>
</feature>
<dbReference type="Pfam" id="PF03995">
    <property type="entry name" value="Inhibitor_I36"/>
    <property type="match status" value="1"/>
</dbReference>
<comment type="caution">
    <text evidence="2">The sequence shown here is derived from an EMBL/GenBank/DDBJ whole genome shotgun (WGS) entry which is preliminary data.</text>
</comment>
<keyword evidence="3" id="KW-1185">Reference proteome</keyword>
<dbReference type="EMBL" id="VIVR01000001">
    <property type="protein sequence ID" value="TWE20387.1"/>
    <property type="molecule type" value="Genomic_DNA"/>
</dbReference>
<reference evidence="2 3" key="1">
    <citation type="submission" date="2019-06" db="EMBL/GenBank/DDBJ databases">
        <title>Sequencing the genomes of 1000 actinobacteria strains.</title>
        <authorList>
            <person name="Klenk H.-P."/>
        </authorList>
    </citation>
    <scope>NUCLEOTIDE SEQUENCE [LARGE SCALE GENOMIC DNA]</scope>
    <source>
        <strain evidence="2 3">DSM 41649</strain>
    </source>
</reference>
<dbReference type="RefSeq" id="WP_145794691.1">
    <property type="nucleotide sequence ID" value="NZ_BAAABR010000047.1"/>
</dbReference>
<protein>
    <submittedName>
        <fullName evidence="2">Peptidase inhibitor family I36</fullName>
    </submittedName>
</protein>
<dbReference type="AlphaFoldDB" id="A0A561EXT4"/>
<sequence length="116" mass="12012">MRIKAALAVGIAGAALATLGAAGTASAGNSLTLYYNSNYAGNWANFTSNVSNFAGYYFIDGQPVKNNAASAWNFGSSTATIYFNSNYAGASDRLAPGTGQARLANTYNENASLRFS</sequence>
<evidence type="ECO:0000256" key="1">
    <source>
        <dbReference type="SAM" id="SignalP"/>
    </source>
</evidence>
<dbReference type="Proteomes" id="UP000318416">
    <property type="component" value="Unassembled WGS sequence"/>
</dbReference>
<dbReference type="Gene3D" id="2.60.20.10">
    <property type="entry name" value="Crystallins"/>
    <property type="match status" value="1"/>
</dbReference>
<feature type="signal peptide" evidence="1">
    <location>
        <begin position="1"/>
        <end position="27"/>
    </location>
</feature>